<name>A0AAJ5YXB8_9BASI</name>
<dbReference type="GO" id="GO:0042254">
    <property type="term" value="P:ribosome biogenesis"/>
    <property type="evidence" value="ECO:0007669"/>
    <property type="project" value="InterPro"/>
</dbReference>
<dbReference type="InterPro" id="IPR002415">
    <property type="entry name" value="H/ACA_rnp_Nhp2-like"/>
</dbReference>
<evidence type="ECO:0000256" key="9">
    <source>
        <dbReference type="ARBA" id="ARBA00037456"/>
    </source>
</evidence>
<keyword evidence="15" id="KW-1185">Reference proteome</keyword>
<dbReference type="InterPro" id="IPR050257">
    <property type="entry name" value="eL8/uL1-like"/>
</dbReference>
<reference evidence="14 15" key="1">
    <citation type="submission" date="2023-03" db="EMBL/GenBank/DDBJ databases">
        <title>Mating type loci evolution in Malassezia.</title>
        <authorList>
            <person name="Coelho M.A."/>
        </authorList>
    </citation>
    <scope>NUCLEOTIDE SEQUENCE [LARGE SCALE GENOMIC DNA]</scope>
    <source>
        <strain evidence="14 15">CBS 13387</strain>
    </source>
</reference>
<dbReference type="InterPro" id="IPR018492">
    <property type="entry name" value="Ribosomal_eL8/Nhp2"/>
</dbReference>
<dbReference type="InterPro" id="IPR004037">
    <property type="entry name" value="Ribosomal_eL8-like_CS"/>
</dbReference>
<evidence type="ECO:0000256" key="2">
    <source>
        <dbReference type="ARBA" id="ARBA00007337"/>
    </source>
</evidence>
<dbReference type="InterPro" id="IPR004038">
    <property type="entry name" value="Ribosomal_eL8/eL30/eS12/Gad45"/>
</dbReference>
<evidence type="ECO:0000313" key="14">
    <source>
        <dbReference type="EMBL" id="WFD14701.1"/>
    </source>
</evidence>
<feature type="domain" description="Ribosomal protein eL8/eL30/eS12/Gadd45" evidence="13">
    <location>
        <begin position="20"/>
        <end position="108"/>
    </location>
</feature>
<keyword evidence="8 12" id="KW-0687">Ribonucleoprotein</keyword>
<comment type="subunit">
    <text evidence="11 12">Component of the U3 snoRNP particle. Binds to the C'/D and B/C motifs in U3 snoRNA. Component of the 25S U4/U6.U5 tri-snRNP particle, a subcomplex of the spliceosome. Binds to the 5' stem-loop of U4 snRNA.</text>
</comment>
<dbReference type="GO" id="GO:0005730">
    <property type="term" value="C:nucleolus"/>
    <property type="evidence" value="ECO:0007669"/>
    <property type="project" value="UniProtKB-SubCell"/>
</dbReference>
<comment type="subcellular location">
    <subcellularLocation>
        <location evidence="1 12">Nucleus</location>
        <location evidence="1 12">Nucleolus</location>
    </subcellularLocation>
</comment>
<organism evidence="14 15">
    <name type="scientific">Malassezia arunalokei</name>
    <dbReference type="NCBI Taxonomy" id="1514897"/>
    <lineage>
        <taxon>Eukaryota</taxon>
        <taxon>Fungi</taxon>
        <taxon>Dikarya</taxon>
        <taxon>Basidiomycota</taxon>
        <taxon>Ustilaginomycotina</taxon>
        <taxon>Malasseziomycetes</taxon>
        <taxon>Malasseziales</taxon>
        <taxon>Malasseziaceae</taxon>
        <taxon>Malassezia</taxon>
    </lineage>
</organism>
<dbReference type="SUPFAM" id="SSF55315">
    <property type="entry name" value="L30e-like"/>
    <property type="match status" value="1"/>
</dbReference>
<dbReference type="FunFam" id="3.30.1330.30:FF:000002">
    <property type="entry name" value="NHP2-like protein 1 homolog"/>
    <property type="match status" value="1"/>
</dbReference>
<proteinExistence type="inferred from homology"/>
<evidence type="ECO:0000256" key="3">
    <source>
        <dbReference type="ARBA" id="ARBA00022664"/>
    </source>
</evidence>
<dbReference type="Pfam" id="PF01248">
    <property type="entry name" value="Ribosomal_L7Ae"/>
    <property type="match status" value="1"/>
</dbReference>
<dbReference type="Gene3D" id="3.30.1330.30">
    <property type="match status" value="1"/>
</dbReference>
<dbReference type="GO" id="GO:0003723">
    <property type="term" value="F:RNA binding"/>
    <property type="evidence" value="ECO:0007669"/>
    <property type="project" value="UniProtKB-UniRule"/>
</dbReference>
<evidence type="ECO:0000256" key="12">
    <source>
        <dbReference type="RuleBase" id="RU366039"/>
    </source>
</evidence>
<dbReference type="PRINTS" id="PR00881">
    <property type="entry name" value="L7ARS6FAMILY"/>
</dbReference>
<keyword evidence="3" id="KW-0507">mRNA processing</keyword>
<comment type="similarity">
    <text evidence="2 12">Belongs to the eukaryotic ribosomal protein eL8 family.</text>
</comment>
<keyword evidence="6" id="KW-0508">mRNA splicing</keyword>
<sequence length="139" mass="15160">MSGEVNSKAFPLADAALTNQILDLVQQASHYKQLKKGANEATKTLNRGICEFIIMAADIEPIEIVLHLPLLCEDKNVPYVFVPSKIALGRACGVSRAVVAASVTTNEARELQSQIQTIKLAVRITVIFVKLTLDRLNVC</sequence>
<dbReference type="EMBL" id="CP119916">
    <property type="protein sequence ID" value="WFD14701.1"/>
    <property type="molecule type" value="Genomic_DNA"/>
</dbReference>
<keyword evidence="4" id="KW-0747">Spliceosome</keyword>
<dbReference type="GO" id="GO:0000398">
    <property type="term" value="P:mRNA splicing, via spliceosome"/>
    <property type="evidence" value="ECO:0007669"/>
    <property type="project" value="UniProtKB-UniRule"/>
</dbReference>
<dbReference type="CDD" id="cd21104">
    <property type="entry name" value="SNU13"/>
    <property type="match status" value="1"/>
</dbReference>
<dbReference type="PANTHER" id="PTHR23105">
    <property type="entry name" value="RIBOSOMAL PROTEIN L7AE FAMILY MEMBER"/>
    <property type="match status" value="1"/>
</dbReference>
<dbReference type="InterPro" id="IPR029064">
    <property type="entry name" value="Ribosomal_eL30-like_sf"/>
</dbReference>
<evidence type="ECO:0000256" key="5">
    <source>
        <dbReference type="ARBA" id="ARBA00022884"/>
    </source>
</evidence>
<dbReference type="PROSITE" id="PS01082">
    <property type="entry name" value="RIBOSOMAL_L7AE"/>
    <property type="match status" value="1"/>
</dbReference>
<keyword evidence="7 12" id="KW-0539">Nucleus</keyword>
<evidence type="ECO:0000256" key="11">
    <source>
        <dbReference type="ARBA" id="ARBA00066222"/>
    </source>
</evidence>
<evidence type="ECO:0000259" key="13">
    <source>
        <dbReference type="Pfam" id="PF01248"/>
    </source>
</evidence>
<dbReference type="PRINTS" id="PR00883">
    <property type="entry name" value="NUCLEARHMG"/>
</dbReference>
<dbReference type="Proteomes" id="UP001217582">
    <property type="component" value="Chromosome 1"/>
</dbReference>
<evidence type="ECO:0000256" key="6">
    <source>
        <dbReference type="ARBA" id="ARBA00023187"/>
    </source>
</evidence>
<accession>A0AAJ5YXB8</accession>
<dbReference type="GO" id="GO:0046540">
    <property type="term" value="C:U4/U6 x U5 tri-snRNP complex"/>
    <property type="evidence" value="ECO:0007669"/>
    <property type="project" value="UniProtKB-UniRule"/>
</dbReference>
<evidence type="ECO:0000256" key="4">
    <source>
        <dbReference type="ARBA" id="ARBA00022728"/>
    </source>
</evidence>
<evidence type="ECO:0000256" key="7">
    <source>
        <dbReference type="ARBA" id="ARBA00023242"/>
    </source>
</evidence>
<comment type="function">
    <text evidence="9 12">Common component of the spliceosome and rRNA processing machinery. In association with the spliceosomal U4/U6.U5 tri-snRNP particle, required for splicing of pre-mRNA. In association with box C/D snoRNPs, required for processing of pre-ribosomal RNA (rRNA) and site-specific 2'-O-methylation of substrate RNAs. Essential for the accumulation and stability of U4 snRNA, U6 snRNA, and box C/D snoRNAs.</text>
</comment>
<gene>
    <name evidence="14" type="primary">SNU13</name>
    <name evidence="14" type="ORF">MARU1_000707</name>
</gene>
<dbReference type="GO" id="GO:0005681">
    <property type="term" value="C:spliceosomal complex"/>
    <property type="evidence" value="ECO:0007669"/>
    <property type="project" value="UniProtKB-KW"/>
</dbReference>
<evidence type="ECO:0000256" key="1">
    <source>
        <dbReference type="ARBA" id="ARBA00004604"/>
    </source>
</evidence>
<evidence type="ECO:0000256" key="8">
    <source>
        <dbReference type="ARBA" id="ARBA00023274"/>
    </source>
</evidence>
<protein>
    <recommendedName>
        <fullName evidence="10 12">13 kDa ribonucleoprotein-associated protein</fullName>
    </recommendedName>
</protein>
<dbReference type="AlphaFoldDB" id="A0AAJ5YXB8"/>
<evidence type="ECO:0000313" key="15">
    <source>
        <dbReference type="Proteomes" id="UP001217582"/>
    </source>
</evidence>
<evidence type="ECO:0000256" key="10">
    <source>
        <dbReference type="ARBA" id="ARBA00040411"/>
    </source>
</evidence>
<keyword evidence="5 12" id="KW-0694">RNA-binding</keyword>